<comment type="caution">
    <text evidence="11">The sequence shown here is derived from an EMBL/GenBank/DDBJ whole genome shotgun (WGS) entry which is preliminary data.</text>
</comment>
<dbReference type="Pfam" id="PF00293">
    <property type="entry name" value="NUDIX"/>
    <property type="match status" value="1"/>
</dbReference>
<sequence length="346" mass="38159">MGRQFRKESMPHCCRTSQPVTPRTDPVVIMAVVNEVNDRILLSRNRKWPGKFYSALAGFVEPGGSFEDAVKRELWKEVGLKVWGIQYHSTQPWPFPANLMIGFYAIADPALFSKYNFISIPGDLWHTNFFAGTPLNRLAWLRTSPSFLNADCAVVGSPATRWVLFNEGKPLMSSSGSNGPHLARLSTAEVKPLLGPEPFFSQSQQEGELAKSDEKVLQAARLHGPPIVFLGLYEHEDASGSSRALPSSDFSVKKDVAEIVSNIHGTPYFSLDVTEIQETKVNDVLGGSQQGRDGVEFEFIDGRAAMGNLSQFDSGVFSEARFLVDWSARNKYCAGCGSPVYTLWAG</sequence>
<dbReference type="InterPro" id="IPR049734">
    <property type="entry name" value="NudC-like_C"/>
</dbReference>
<evidence type="ECO:0000256" key="7">
    <source>
        <dbReference type="ARBA" id="ARBA00022842"/>
    </source>
</evidence>
<comment type="similarity">
    <text evidence="3">Belongs to the Nudix hydrolase family. NudC subfamily.</text>
</comment>
<evidence type="ECO:0000256" key="6">
    <source>
        <dbReference type="ARBA" id="ARBA00022801"/>
    </source>
</evidence>
<keyword evidence="7" id="KW-0460">Magnesium</keyword>
<evidence type="ECO:0000256" key="5">
    <source>
        <dbReference type="ARBA" id="ARBA00022723"/>
    </source>
</evidence>
<dbReference type="PANTHER" id="PTHR42904">
    <property type="entry name" value="NUDIX HYDROLASE, NUDC SUBFAMILY"/>
    <property type="match status" value="1"/>
</dbReference>
<keyword evidence="6" id="KW-0378">Hydrolase</keyword>
<evidence type="ECO:0000256" key="9">
    <source>
        <dbReference type="ARBA" id="ARBA00023679"/>
    </source>
</evidence>
<dbReference type="EC" id="3.6.1.22" evidence="4"/>
<dbReference type="EMBL" id="SGPJ01000062">
    <property type="protein sequence ID" value="THG99999.1"/>
    <property type="molecule type" value="Genomic_DNA"/>
</dbReference>
<dbReference type="SUPFAM" id="SSF55811">
    <property type="entry name" value="Nudix"/>
    <property type="match status" value="1"/>
</dbReference>
<dbReference type="PANTHER" id="PTHR42904:SF6">
    <property type="entry name" value="NAD-CAPPED RNA HYDROLASE NUDT12"/>
    <property type="match status" value="1"/>
</dbReference>
<dbReference type="GO" id="GO:0006742">
    <property type="term" value="P:NADP+ catabolic process"/>
    <property type="evidence" value="ECO:0007669"/>
    <property type="project" value="TreeGrafter"/>
</dbReference>
<evidence type="ECO:0000256" key="4">
    <source>
        <dbReference type="ARBA" id="ARBA00012381"/>
    </source>
</evidence>
<accession>A0A4S4KSU8</accession>
<dbReference type="InterPro" id="IPR015375">
    <property type="entry name" value="NADH_PPase-like_N"/>
</dbReference>
<reference evidence="11 12" key="1">
    <citation type="submission" date="2019-02" db="EMBL/GenBank/DDBJ databases">
        <title>Genome sequencing of the rare red list fungi Phlebia centrifuga.</title>
        <authorList>
            <person name="Buettner E."/>
            <person name="Kellner H."/>
        </authorList>
    </citation>
    <scope>NUCLEOTIDE SEQUENCE [LARGE SCALE GENOMIC DNA]</scope>
    <source>
        <strain evidence="11 12">DSM 108282</strain>
    </source>
</reference>
<dbReference type="GO" id="GO:0005777">
    <property type="term" value="C:peroxisome"/>
    <property type="evidence" value="ECO:0007669"/>
    <property type="project" value="TreeGrafter"/>
</dbReference>
<keyword evidence="5" id="KW-0479">Metal-binding</keyword>
<evidence type="ECO:0000313" key="12">
    <source>
        <dbReference type="Proteomes" id="UP000309038"/>
    </source>
</evidence>
<dbReference type="CDD" id="cd03429">
    <property type="entry name" value="NUDIX_NADH_pyrophosphatase_Nudt13"/>
    <property type="match status" value="1"/>
</dbReference>
<evidence type="ECO:0000259" key="10">
    <source>
        <dbReference type="PROSITE" id="PS51462"/>
    </source>
</evidence>
<evidence type="ECO:0000256" key="1">
    <source>
        <dbReference type="ARBA" id="ARBA00001946"/>
    </source>
</evidence>
<evidence type="ECO:0000256" key="2">
    <source>
        <dbReference type="ARBA" id="ARBA00001947"/>
    </source>
</evidence>
<keyword evidence="8" id="KW-0520">NAD</keyword>
<dbReference type="InterPro" id="IPR000086">
    <property type="entry name" value="NUDIX_hydrolase_dom"/>
</dbReference>
<dbReference type="InterPro" id="IPR015797">
    <property type="entry name" value="NUDIX_hydrolase-like_dom_sf"/>
</dbReference>
<comment type="cofactor">
    <cofactor evidence="1">
        <name>Mg(2+)</name>
        <dbReference type="ChEBI" id="CHEBI:18420"/>
    </cofactor>
</comment>
<organism evidence="11 12">
    <name type="scientific">Hermanssonia centrifuga</name>
    <dbReference type="NCBI Taxonomy" id="98765"/>
    <lineage>
        <taxon>Eukaryota</taxon>
        <taxon>Fungi</taxon>
        <taxon>Dikarya</taxon>
        <taxon>Basidiomycota</taxon>
        <taxon>Agaricomycotina</taxon>
        <taxon>Agaricomycetes</taxon>
        <taxon>Polyporales</taxon>
        <taxon>Meruliaceae</taxon>
        <taxon>Hermanssonia</taxon>
    </lineage>
</organism>
<dbReference type="AlphaFoldDB" id="A0A4S4KSU8"/>
<dbReference type="GO" id="GO:0046872">
    <property type="term" value="F:metal ion binding"/>
    <property type="evidence" value="ECO:0007669"/>
    <property type="project" value="UniProtKB-KW"/>
</dbReference>
<evidence type="ECO:0000256" key="3">
    <source>
        <dbReference type="ARBA" id="ARBA00009595"/>
    </source>
</evidence>
<evidence type="ECO:0000256" key="8">
    <source>
        <dbReference type="ARBA" id="ARBA00023027"/>
    </source>
</evidence>
<name>A0A4S4KSU8_9APHY</name>
<comment type="cofactor">
    <cofactor evidence="2">
        <name>Zn(2+)</name>
        <dbReference type="ChEBI" id="CHEBI:29105"/>
    </cofactor>
</comment>
<evidence type="ECO:0000313" key="11">
    <source>
        <dbReference type="EMBL" id="THG99999.1"/>
    </source>
</evidence>
<dbReference type="Proteomes" id="UP000309038">
    <property type="component" value="Unassembled WGS sequence"/>
</dbReference>
<comment type="catalytic activity">
    <reaction evidence="9">
        <text>a 5'-end NAD(+)-phospho-ribonucleoside in mRNA + H2O = a 5'-end phospho-adenosine-phospho-ribonucleoside in mRNA + beta-nicotinamide D-ribonucleotide + 2 H(+)</text>
        <dbReference type="Rhea" id="RHEA:60876"/>
        <dbReference type="Rhea" id="RHEA-COMP:15698"/>
        <dbReference type="Rhea" id="RHEA-COMP:15719"/>
        <dbReference type="ChEBI" id="CHEBI:14649"/>
        <dbReference type="ChEBI" id="CHEBI:15377"/>
        <dbReference type="ChEBI" id="CHEBI:15378"/>
        <dbReference type="ChEBI" id="CHEBI:144029"/>
        <dbReference type="ChEBI" id="CHEBI:144051"/>
    </reaction>
    <physiologicalReaction direction="left-to-right" evidence="9">
        <dbReference type="Rhea" id="RHEA:60877"/>
    </physiologicalReaction>
</comment>
<dbReference type="Gene3D" id="3.90.79.20">
    <property type="match status" value="1"/>
</dbReference>
<dbReference type="InterPro" id="IPR050241">
    <property type="entry name" value="NAD-cap_RNA_hydrolase_NudC"/>
</dbReference>
<dbReference type="Pfam" id="PF09296">
    <property type="entry name" value="NUDIX-like"/>
    <property type="match status" value="1"/>
</dbReference>
<dbReference type="GO" id="GO:0035529">
    <property type="term" value="F:NADH pyrophosphatase activity"/>
    <property type="evidence" value="ECO:0007669"/>
    <property type="project" value="TreeGrafter"/>
</dbReference>
<protein>
    <recommendedName>
        <fullName evidence="4">NAD(+) diphosphatase</fullName>
        <ecNumber evidence="4">3.6.1.22</ecNumber>
    </recommendedName>
</protein>
<dbReference type="PROSITE" id="PS51462">
    <property type="entry name" value="NUDIX"/>
    <property type="match status" value="1"/>
</dbReference>
<dbReference type="GO" id="GO:0019677">
    <property type="term" value="P:NAD+ catabolic process"/>
    <property type="evidence" value="ECO:0007669"/>
    <property type="project" value="TreeGrafter"/>
</dbReference>
<dbReference type="Gene3D" id="3.90.79.10">
    <property type="entry name" value="Nucleoside Triphosphate Pyrophosphohydrolase"/>
    <property type="match status" value="1"/>
</dbReference>
<dbReference type="GO" id="GO:0005829">
    <property type="term" value="C:cytosol"/>
    <property type="evidence" value="ECO:0007669"/>
    <property type="project" value="TreeGrafter"/>
</dbReference>
<proteinExistence type="inferred from homology"/>
<keyword evidence="12" id="KW-1185">Reference proteome</keyword>
<feature type="domain" description="Nudix hydrolase" evidence="10">
    <location>
        <begin position="22"/>
        <end position="165"/>
    </location>
</feature>
<gene>
    <name evidence="11" type="ORF">EW026_g2453</name>
</gene>